<name>A0ACC0G6E2_9ERIC</name>
<accession>A0ACC0G6E2</accession>
<dbReference type="EMBL" id="CM045769">
    <property type="protein sequence ID" value="KAI7995596.1"/>
    <property type="molecule type" value="Genomic_DNA"/>
</dbReference>
<gene>
    <name evidence="1" type="ORF">LOK49_LG11G02319</name>
</gene>
<evidence type="ECO:0000313" key="2">
    <source>
        <dbReference type="Proteomes" id="UP001060215"/>
    </source>
</evidence>
<organism evidence="1 2">
    <name type="scientific">Camellia lanceoleosa</name>
    <dbReference type="NCBI Taxonomy" id="1840588"/>
    <lineage>
        <taxon>Eukaryota</taxon>
        <taxon>Viridiplantae</taxon>
        <taxon>Streptophyta</taxon>
        <taxon>Embryophyta</taxon>
        <taxon>Tracheophyta</taxon>
        <taxon>Spermatophyta</taxon>
        <taxon>Magnoliopsida</taxon>
        <taxon>eudicotyledons</taxon>
        <taxon>Gunneridae</taxon>
        <taxon>Pentapetalae</taxon>
        <taxon>asterids</taxon>
        <taxon>Ericales</taxon>
        <taxon>Theaceae</taxon>
        <taxon>Camellia</taxon>
    </lineage>
</organism>
<reference evidence="1 2" key="1">
    <citation type="journal article" date="2022" name="Plant J.">
        <title>Chromosome-level genome of Camellia lanceoleosa provides a valuable resource for understanding genome evolution and self-incompatibility.</title>
        <authorList>
            <person name="Gong W."/>
            <person name="Xiao S."/>
            <person name="Wang L."/>
            <person name="Liao Z."/>
            <person name="Chang Y."/>
            <person name="Mo W."/>
            <person name="Hu G."/>
            <person name="Li W."/>
            <person name="Zhao G."/>
            <person name="Zhu H."/>
            <person name="Hu X."/>
            <person name="Ji K."/>
            <person name="Xiang X."/>
            <person name="Song Q."/>
            <person name="Yuan D."/>
            <person name="Jin S."/>
            <person name="Zhang L."/>
        </authorList>
    </citation>
    <scope>NUCLEOTIDE SEQUENCE [LARGE SCALE GENOMIC DNA]</scope>
    <source>
        <strain evidence="1">SQ_2022a</strain>
    </source>
</reference>
<comment type="caution">
    <text evidence="1">The sequence shown here is derived from an EMBL/GenBank/DDBJ whole genome shotgun (WGS) entry which is preliminary data.</text>
</comment>
<protein>
    <submittedName>
        <fullName evidence="1">Uncharacterized protein</fullName>
    </submittedName>
</protein>
<dbReference type="Proteomes" id="UP001060215">
    <property type="component" value="Chromosome 12"/>
</dbReference>
<proteinExistence type="predicted"/>
<sequence length="129" mass="15076">MKMMSKARELTEVLTEVIIFLSDPQDQAMPKLCHRPRRFHLIRRSKTLLIRVDLHTTHHLIRLREPSKESPTRSIKPSESPIRFWNPVTSVSTNKSLALIEASPSIIHRHQKPRRNRKVADKASSPRYI</sequence>
<evidence type="ECO:0000313" key="1">
    <source>
        <dbReference type="EMBL" id="KAI7995596.1"/>
    </source>
</evidence>
<keyword evidence="2" id="KW-1185">Reference proteome</keyword>